<reference evidence="1 2" key="1">
    <citation type="submission" date="2014-09" db="EMBL/GenBank/DDBJ databases">
        <authorList>
            <person name="Martin A.A."/>
        </authorList>
    </citation>
    <scope>NUCLEOTIDE SEQUENCE</scope>
    <source>
        <strain evidence="2">ED321</strain>
        <strain evidence="1">ED321 Heterogonic</strain>
    </source>
</reference>
<evidence type="ECO:0000313" key="2">
    <source>
        <dbReference type="Proteomes" id="UP000035682"/>
    </source>
</evidence>
<dbReference type="Proteomes" id="UP000035682">
    <property type="component" value="Unplaced"/>
</dbReference>
<keyword evidence="2" id="KW-1185">Reference proteome</keyword>
<evidence type="ECO:0000313" key="4">
    <source>
        <dbReference type="WormBase" id="SRAE_2000421900"/>
    </source>
</evidence>
<dbReference type="RefSeq" id="XP_024508771.1">
    <property type="nucleotide sequence ID" value="XM_024643062.1"/>
</dbReference>
<accession>A0A090LIC8</accession>
<dbReference type="WormBase" id="SRAE_2000421900">
    <property type="protein sequence ID" value="SRP02351"/>
    <property type="gene ID" value="WBGene00264448"/>
</dbReference>
<gene>
    <name evidence="1 3 4" type="ORF">SRAE_2000421900</name>
</gene>
<dbReference type="WBParaSite" id="SRAE_2000421900.1">
    <property type="protein sequence ID" value="SRAE_2000421900.1"/>
    <property type="gene ID" value="WBGene00264448"/>
</dbReference>
<sequence>MYTFLPYSWFRVLDLTATFGNVRLLKYALPRCDINFISEFNSHTISWSSILKGIFCMSFDFNRFSSFKCFMTDSQHQVRLSKKRAKLKITSKGGLHNFQANCNTFIAGQRMLYLSQNSLISCKTLPNPQNFSFFVIEKDSKIYQDG</sequence>
<dbReference type="EMBL" id="LN609529">
    <property type="protein sequence ID" value="CEF69571.1"/>
    <property type="molecule type" value="Genomic_DNA"/>
</dbReference>
<dbReference type="eggNOG" id="KOG2767">
    <property type="taxonomic scope" value="Eukaryota"/>
</dbReference>
<dbReference type="AlphaFoldDB" id="A0A090LIC8"/>
<organism evidence="1">
    <name type="scientific">Strongyloides ratti</name>
    <name type="common">Parasitic roundworm</name>
    <dbReference type="NCBI Taxonomy" id="34506"/>
    <lineage>
        <taxon>Eukaryota</taxon>
        <taxon>Metazoa</taxon>
        <taxon>Ecdysozoa</taxon>
        <taxon>Nematoda</taxon>
        <taxon>Chromadorea</taxon>
        <taxon>Rhabditida</taxon>
        <taxon>Tylenchina</taxon>
        <taxon>Panagrolaimomorpha</taxon>
        <taxon>Strongyloidoidea</taxon>
        <taxon>Strongyloididae</taxon>
        <taxon>Strongyloides</taxon>
    </lineage>
</organism>
<reference evidence="3" key="2">
    <citation type="submission" date="2020-12" db="UniProtKB">
        <authorList>
            <consortium name="WormBaseParasite"/>
        </authorList>
    </citation>
    <scope>IDENTIFICATION</scope>
</reference>
<evidence type="ECO:0000313" key="1">
    <source>
        <dbReference type="EMBL" id="CEF69571.1"/>
    </source>
</evidence>
<name>A0A090LIC8_STRRB</name>
<proteinExistence type="predicted"/>
<protein>
    <submittedName>
        <fullName evidence="1 3">Uncharacterized protein</fullName>
    </submittedName>
</protein>
<evidence type="ECO:0000313" key="3">
    <source>
        <dbReference type="WBParaSite" id="SRAE_2000421900.1"/>
    </source>
</evidence>
<dbReference type="CTD" id="36381941"/>
<dbReference type="GeneID" id="36381941"/>